<dbReference type="InterPro" id="IPR008978">
    <property type="entry name" value="HSP20-like_chaperone"/>
</dbReference>
<protein>
    <submittedName>
        <fullName evidence="4">Hsp20/alpha crystallin family protein</fullName>
    </submittedName>
</protein>
<evidence type="ECO:0000256" key="2">
    <source>
        <dbReference type="RuleBase" id="RU003616"/>
    </source>
</evidence>
<dbReference type="Proteomes" id="UP000321571">
    <property type="component" value="Unassembled WGS sequence"/>
</dbReference>
<sequence>MTTLTRYTRRDPFFADFDTLVRSAFGSTAQTTGFSPAVETVRDGDDAVVRVELPGVDVENDVSVEIVEGRLVISGERRDERADEQRRAREIRYGSFKRSFTLPSQVDADAISASYTDGILSVRVAGVYAGTEPKRIEITRS</sequence>
<reference evidence="4 5" key="1">
    <citation type="submission" date="2019-06" db="EMBL/GenBank/DDBJ databases">
        <title>Aeromicrobium sp. nov., isolated from a maize field.</title>
        <authorList>
            <person name="Lin S.-Y."/>
            <person name="Tsai C.-F."/>
            <person name="Young C.-C."/>
        </authorList>
    </citation>
    <scope>NUCLEOTIDE SEQUENCE [LARGE SCALE GENOMIC DNA]</scope>
    <source>
        <strain evidence="4 5">CC-CFT486</strain>
    </source>
</reference>
<name>A0A5C8NKW0_9ACTN</name>
<evidence type="ECO:0000313" key="4">
    <source>
        <dbReference type="EMBL" id="TXL61525.1"/>
    </source>
</evidence>
<dbReference type="Gene3D" id="2.60.40.790">
    <property type="match status" value="1"/>
</dbReference>
<evidence type="ECO:0000259" key="3">
    <source>
        <dbReference type="PROSITE" id="PS01031"/>
    </source>
</evidence>
<gene>
    <name evidence="4" type="ORF">FHP06_08885</name>
</gene>
<dbReference type="AlphaFoldDB" id="A0A5C8NKW0"/>
<comment type="caution">
    <text evidence="4">The sequence shown here is derived from an EMBL/GenBank/DDBJ whole genome shotgun (WGS) entry which is preliminary data.</text>
</comment>
<evidence type="ECO:0000256" key="1">
    <source>
        <dbReference type="PROSITE-ProRule" id="PRU00285"/>
    </source>
</evidence>
<dbReference type="PROSITE" id="PS01031">
    <property type="entry name" value="SHSP"/>
    <property type="match status" value="1"/>
</dbReference>
<dbReference type="OrthoDB" id="5242916at2"/>
<dbReference type="InterPro" id="IPR031107">
    <property type="entry name" value="Small_HSP"/>
</dbReference>
<organism evidence="4 5">
    <name type="scientific">Aeromicrobium terrae</name>
    <dbReference type="NCBI Taxonomy" id="2498846"/>
    <lineage>
        <taxon>Bacteria</taxon>
        <taxon>Bacillati</taxon>
        <taxon>Actinomycetota</taxon>
        <taxon>Actinomycetes</taxon>
        <taxon>Propionibacteriales</taxon>
        <taxon>Nocardioidaceae</taxon>
        <taxon>Aeromicrobium</taxon>
    </lineage>
</organism>
<comment type="similarity">
    <text evidence="1 2">Belongs to the small heat shock protein (HSP20) family.</text>
</comment>
<dbReference type="PANTHER" id="PTHR11527">
    <property type="entry name" value="HEAT-SHOCK PROTEIN 20 FAMILY MEMBER"/>
    <property type="match status" value="1"/>
</dbReference>
<feature type="domain" description="SHSP" evidence="3">
    <location>
        <begin position="29"/>
        <end position="141"/>
    </location>
</feature>
<dbReference type="Pfam" id="PF00011">
    <property type="entry name" value="HSP20"/>
    <property type="match status" value="1"/>
</dbReference>
<dbReference type="SUPFAM" id="SSF49764">
    <property type="entry name" value="HSP20-like chaperones"/>
    <property type="match status" value="1"/>
</dbReference>
<keyword evidence="5" id="KW-1185">Reference proteome</keyword>
<dbReference type="EMBL" id="VDUX01000003">
    <property type="protein sequence ID" value="TXL61525.1"/>
    <property type="molecule type" value="Genomic_DNA"/>
</dbReference>
<dbReference type="CDD" id="cd06464">
    <property type="entry name" value="ACD_sHsps-like"/>
    <property type="match status" value="1"/>
</dbReference>
<proteinExistence type="inferred from homology"/>
<accession>A0A5C8NKW0</accession>
<evidence type="ECO:0000313" key="5">
    <source>
        <dbReference type="Proteomes" id="UP000321571"/>
    </source>
</evidence>
<dbReference type="InterPro" id="IPR002068">
    <property type="entry name" value="A-crystallin/Hsp20_dom"/>
</dbReference>
<dbReference type="RefSeq" id="WP_147685877.1">
    <property type="nucleotide sequence ID" value="NZ_VDUX01000003.1"/>
</dbReference>